<sequence length="48" mass="5560">MNVKRTIAKYVAKASYREAERSANTMCVFFHGQPKMPKCVQNLKKVKK</sequence>
<proteinExistence type="predicted"/>
<evidence type="ECO:0000313" key="2">
    <source>
        <dbReference type="Proteomes" id="UP000304953"/>
    </source>
</evidence>
<gene>
    <name evidence="1" type="ORF">E5329_22795</name>
</gene>
<protein>
    <submittedName>
        <fullName evidence="1">Cyclic lactone autoinducer peptide</fullName>
    </submittedName>
</protein>
<comment type="caution">
    <text evidence="1">The sequence shown here is derived from an EMBL/GenBank/DDBJ whole genome shotgun (WGS) entry which is preliminary data.</text>
</comment>
<accession>A0AC61RQ16</accession>
<evidence type="ECO:0000313" key="1">
    <source>
        <dbReference type="EMBL" id="TGY91116.1"/>
    </source>
</evidence>
<dbReference type="EMBL" id="SRYA01000070">
    <property type="protein sequence ID" value="TGY91116.1"/>
    <property type="molecule type" value="Genomic_DNA"/>
</dbReference>
<dbReference type="Proteomes" id="UP000304953">
    <property type="component" value="Unassembled WGS sequence"/>
</dbReference>
<keyword evidence="2" id="KW-1185">Reference proteome</keyword>
<organism evidence="1 2">
    <name type="scientific">Petralouisia muris</name>
    <dbReference type="NCBI Taxonomy" id="3032872"/>
    <lineage>
        <taxon>Bacteria</taxon>
        <taxon>Bacillati</taxon>
        <taxon>Bacillota</taxon>
        <taxon>Clostridia</taxon>
        <taxon>Lachnospirales</taxon>
        <taxon>Lachnospiraceae</taxon>
        <taxon>Petralouisia</taxon>
    </lineage>
</organism>
<name>A0AC61RQ16_9FIRM</name>
<reference evidence="1" key="1">
    <citation type="submission" date="2019-04" db="EMBL/GenBank/DDBJ databases">
        <title>Microbes associate with the intestines of laboratory mice.</title>
        <authorList>
            <person name="Navarre W."/>
            <person name="Wong E."/>
            <person name="Huang K."/>
            <person name="Tropini C."/>
            <person name="Ng K."/>
            <person name="Yu B."/>
        </authorList>
    </citation>
    <scope>NUCLEOTIDE SEQUENCE</scope>
    <source>
        <strain evidence="1">NM01_1-7b</strain>
    </source>
</reference>